<dbReference type="EMBL" id="JACOPH010000004">
    <property type="protein sequence ID" value="MBC5713918.1"/>
    <property type="molecule type" value="Genomic_DNA"/>
</dbReference>
<accession>A0A923RSS3</accession>
<evidence type="ECO:0000313" key="2">
    <source>
        <dbReference type="Proteomes" id="UP000606720"/>
    </source>
</evidence>
<dbReference type="Proteomes" id="UP000606720">
    <property type="component" value="Unassembled WGS sequence"/>
</dbReference>
<gene>
    <name evidence="1" type="ORF">H8S17_06770</name>
</gene>
<keyword evidence="2" id="KW-1185">Reference proteome</keyword>
<protein>
    <submittedName>
        <fullName evidence="1">Uncharacterized protein</fullName>
    </submittedName>
</protein>
<evidence type="ECO:0000313" key="1">
    <source>
        <dbReference type="EMBL" id="MBC5713918.1"/>
    </source>
</evidence>
<dbReference type="RefSeq" id="WP_186866706.1">
    <property type="nucleotide sequence ID" value="NZ_JACOPH010000004.1"/>
</dbReference>
<comment type="caution">
    <text evidence="1">The sequence shown here is derived from an EMBL/GenBank/DDBJ whole genome shotgun (WGS) entry which is preliminary data.</text>
</comment>
<reference evidence="1" key="1">
    <citation type="submission" date="2020-08" db="EMBL/GenBank/DDBJ databases">
        <title>Genome public.</title>
        <authorList>
            <person name="Liu C."/>
            <person name="Sun Q."/>
        </authorList>
    </citation>
    <scope>NUCLEOTIDE SEQUENCE</scope>
    <source>
        <strain evidence="1">BX1005</strain>
    </source>
</reference>
<name>A0A923RSS3_9FIRM</name>
<organism evidence="1 2">
    <name type="scientific">Roseburia zhanii</name>
    <dbReference type="NCBI Taxonomy" id="2763064"/>
    <lineage>
        <taxon>Bacteria</taxon>
        <taxon>Bacillati</taxon>
        <taxon>Bacillota</taxon>
        <taxon>Clostridia</taxon>
        <taxon>Lachnospirales</taxon>
        <taxon>Lachnospiraceae</taxon>
        <taxon>Roseburia</taxon>
    </lineage>
</organism>
<sequence length="159" mass="18702">MNNDIRSLIVIPYDRQATLYEYLFMQMFQFKAAVLNDRYYELFSLSMSEEATSKSVKELYYDCNIRFSSHSSTDSAYFIMTSALLIGMKSELIRLSRKSDMDEITLDKTLDFFVKELLEFIHPAKVEDLDEYKHKLLSDFDTYYVDIVKGFTPVLVKIP</sequence>
<dbReference type="AlphaFoldDB" id="A0A923RSS3"/>
<proteinExistence type="predicted"/>